<name>A0A445C399_ARAHY</name>
<accession>A0A445C399</accession>
<proteinExistence type="predicted"/>
<protein>
    <submittedName>
        <fullName evidence="1">Uncharacterized protein</fullName>
    </submittedName>
</protein>
<sequence length="98" mass="11003">MKIPKHIKVSFGQMLCIQVCIEKYIILEFHYFSWCFANDVELVAASRNFFMSFLGDALDSTVEGEFEDLRGADLVLLSWPSTTLSSSFAALGSVSSFF</sequence>
<evidence type="ECO:0000313" key="2">
    <source>
        <dbReference type="Proteomes" id="UP000289738"/>
    </source>
</evidence>
<evidence type="ECO:0000313" key="1">
    <source>
        <dbReference type="EMBL" id="RYR45402.1"/>
    </source>
</evidence>
<comment type="caution">
    <text evidence="1">The sequence shown here is derived from an EMBL/GenBank/DDBJ whole genome shotgun (WGS) entry which is preliminary data.</text>
</comment>
<dbReference type="EMBL" id="SDMP01000007">
    <property type="protein sequence ID" value="RYR45402.1"/>
    <property type="molecule type" value="Genomic_DNA"/>
</dbReference>
<reference evidence="1 2" key="1">
    <citation type="submission" date="2019-01" db="EMBL/GenBank/DDBJ databases">
        <title>Sequencing of cultivated peanut Arachis hypogaea provides insights into genome evolution and oil improvement.</title>
        <authorList>
            <person name="Chen X."/>
        </authorList>
    </citation>
    <scope>NUCLEOTIDE SEQUENCE [LARGE SCALE GENOMIC DNA]</scope>
    <source>
        <strain evidence="2">cv. Fuhuasheng</strain>
        <tissue evidence="1">Leaves</tissue>
    </source>
</reference>
<gene>
    <name evidence="1" type="ORF">Ahy_A07g031237</name>
</gene>
<keyword evidence="2" id="KW-1185">Reference proteome</keyword>
<organism evidence="1 2">
    <name type="scientific">Arachis hypogaea</name>
    <name type="common">Peanut</name>
    <dbReference type="NCBI Taxonomy" id="3818"/>
    <lineage>
        <taxon>Eukaryota</taxon>
        <taxon>Viridiplantae</taxon>
        <taxon>Streptophyta</taxon>
        <taxon>Embryophyta</taxon>
        <taxon>Tracheophyta</taxon>
        <taxon>Spermatophyta</taxon>
        <taxon>Magnoliopsida</taxon>
        <taxon>eudicotyledons</taxon>
        <taxon>Gunneridae</taxon>
        <taxon>Pentapetalae</taxon>
        <taxon>rosids</taxon>
        <taxon>fabids</taxon>
        <taxon>Fabales</taxon>
        <taxon>Fabaceae</taxon>
        <taxon>Papilionoideae</taxon>
        <taxon>50 kb inversion clade</taxon>
        <taxon>dalbergioids sensu lato</taxon>
        <taxon>Dalbergieae</taxon>
        <taxon>Pterocarpus clade</taxon>
        <taxon>Arachis</taxon>
    </lineage>
</organism>
<dbReference type="Proteomes" id="UP000289738">
    <property type="component" value="Chromosome A07"/>
</dbReference>
<dbReference type="AlphaFoldDB" id="A0A445C399"/>